<sequence length="220" mass="23493">AEVVDLSPEDAGQLEAGEPPLPRTFEARAHRRVTEDLGPQPCPACSGAGARLIFCATCLGEGHVRRVRLRHVQDRLIEVRELYAPPEMSFVPALFSLEGALKRALGEADPPEPLRCLDLRPRAARTAYRGGADRVVEPDFYTHSFAGTIESATTGLAALATGGRVVAQAVRAYAWPLLWLRYGPGEPARDAVVFPDLTGALQVFAGASPGGREGSRAVTA</sequence>
<dbReference type="EMBL" id="JEMB01001240">
    <property type="protein sequence ID" value="KYF89332.1"/>
    <property type="molecule type" value="Genomic_DNA"/>
</dbReference>
<protein>
    <submittedName>
        <fullName evidence="2">Uncharacterized protein</fullName>
    </submittedName>
</protein>
<evidence type="ECO:0000256" key="1">
    <source>
        <dbReference type="SAM" id="MobiDB-lite"/>
    </source>
</evidence>
<feature type="non-terminal residue" evidence="2">
    <location>
        <position position="1"/>
    </location>
</feature>
<feature type="region of interest" description="Disordered" evidence="1">
    <location>
        <begin position="1"/>
        <end position="20"/>
    </location>
</feature>
<comment type="caution">
    <text evidence="2">The sequence shown here is derived from an EMBL/GenBank/DDBJ whole genome shotgun (WGS) entry which is preliminary data.</text>
</comment>
<dbReference type="Proteomes" id="UP000075635">
    <property type="component" value="Unassembled WGS sequence"/>
</dbReference>
<evidence type="ECO:0000313" key="3">
    <source>
        <dbReference type="Proteomes" id="UP000075635"/>
    </source>
</evidence>
<reference evidence="2 3" key="1">
    <citation type="submission" date="2014-02" db="EMBL/GenBank/DDBJ databases">
        <title>The small core and large imbalanced accessory genome model reveals a collaborative survival strategy of Sorangium cellulosum strains in nature.</title>
        <authorList>
            <person name="Han K."/>
            <person name="Peng R."/>
            <person name="Blom J."/>
            <person name="Li Y.-Z."/>
        </authorList>
    </citation>
    <scope>NUCLEOTIDE SEQUENCE [LARGE SCALE GENOMIC DNA]</scope>
    <source>
        <strain evidence="2 3">So0011-07</strain>
    </source>
</reference>
<evidence type="ECO:0000313" key="2">
    <source>
        <dbReference type="EMBL" id="KYF89332.1"/>
    </source>
</evidence>
<dbReference type="AlphaFoldDB" id="A0A150SA92"/>
<gene>
    <name evidence="2" type="ORF">BE17_22515</name>
</gene>
<organism evidence="2 3">
    <name type="scientific">Sorangium cellulosum</name>
    <name type="common">Polyangium cellulosum</name>
    <dbReference type="NCBI Taxonomy" id="56"/>
    <lineage>
        <taxon>Bacteria</taxon>
        <taxon>Pseudomonadati</taxon>
        <taxon>Myxococcota</taxon>
        <taxon>Polyangia</taxon>
        <taxon>Polyangiales</taxon>
        <taxon>Polyangiaceae</taxon>
        <taxon>Sorangium</taxon>
    </lineage>
</organism>
<name>A0A150SA92_SORCE</name>
<accession>A0A150SA92</accession>
<proteinExistence type="predicted"/>